<feature type="binding site" evidence="14">
    <location>
        <position position="217"/>
    </location>
    <ligand>
        <name>substrate</name>
    </ligand>
</feature>
<feature type="binding site" evidence="14">
    <location>
        <position position="245"/>
    </location>
    <ligand>
        <name>Mg(2+)</name>
        <dbReference type="ChEBI" id="CHEBI:18420"/>
    </ligand>
</feature>
<feature type="binding site" evidence="14">
    <location>
        <position position="217"/>
    </location>
    <ligand>
        <name>Mg(2+)</name>
        <dbReference type="ChEBI" id="CHEBI:18420"/>
    </ligand>
</feature>
<keyword evidence="6 14" id="KW-0432">Leucine biosynthesis</keyword>
<evidence type="ECO:0000256" key="12">
    <source>
        <dbReference type="ARBA" id="ARBA00023211"/>
    </source>
</evidence>
<evidence type="ECO:0000256" key="5">
    <source>
        <dbReference type="ARBA" id="ARBA00011738"/>
    </source>
</evidence>
<keyword evidence="13 14" id="KW-0100">Branched-chain amino acid biosynthesis</keyword>
<reference evidence="17 18" key="1">
    <citation type="submission" date="2017-07" db="EMBL/GenBank/DDBJ databases">
        <authorList>
            <person name="Sun Z.S."/>
            <person name="Albrecht U."/>
            <person name="Echele G."/>
            <person name="Lee C.C."/>
        </authorList>
    </citation>
    <scope>NUCLEOTIDE SEQUENCE [LARGE SCALE GENOMIC DNA]</scope>
    <source>
        <strain evidence="17 18">CGMCC 1.12710</strain>
    </source>
</reference>
<keyword evidence="14" id="KW-0963">Cytoplasm</keyword>
<dbReference type="RefSeq" id="WP_089413066.1">
    <property type="nucleotide sequence ID" value="NZ_FZQA01000007.1"/>
</dbReference>
<dbReference type="InterPro" id="IPR024084">
    <property type="entry name" value="IsoPropMal-DH-like_dom"/>
</dbReference>
<comment type="cofactor">
    <cofactor evidence="2">
        <name>Mn(2+)</name>
        <dbReference type="ChEBI" id="CHEBI:29035"/>
    </cofactor>
</comment>
<comment type="function">
    <text evidence="14 15">Catalyzes the oxidation of 3-carboxy-2-hydroxy-4-methylpentanoate (3-isopropylmalate) to 3-carboxy-4-methyl-2-oxopentanoate. The product decarboxylates to 4-methyl-2 oxopentanoate.</text>
</comment>
<evidence type="ECO:0000256" key="8">
    <source>
        <dbReference type="ARBA" id="ARBA00022723"/>
    </source>
</evidence>
<dbReference type="Gene3D" id="3.40.718.10">
    <property type="entry name" value="Isopropylmalate Dehydrogenase"/>
    <property type="match status" value="1"/>
</dbReference>
<name>A0A239Q013_9PROT</name>
<evidence type="ECO:0000256" key="13">
    <source>
        <dbReference type="ARBA" id="ARBA00023304"/>
    </source>
</evidence>
<dbReference type="EMBL" id="FZQA01000007">
    <property type="protein sequence ID" value="SNT75257.1"/>
    <property type="molecule type" value="Genomic_DNA"/>
</dbReference>
<dbReference type="OrthoDB" id="9767905at2"/>
<dbReference type="PANTHER" id="PTHR42979">
    <property type="entry name" value="3-ISOPROPYLMALATE DEHYDROGENASE"/>
    <property type="match status" value="1"/>
</dbReference>
<keyword evidence="8 14" id="KW-0479">Metal-binding</keyword>
<dbReference type="PROSITE" id="PS00470">
    <property type="entry name" value="IDH_IMDH"/>
    <property type="match status" value="1"/>
</dbReference>
<sequence length="346" mass="36454">MSRRIVLLPGDGVGPEVTAAARLVLEEAARRHDVALAFEEHPFGGAAIDAAGDPFPDETRAACLQAEAVFLGAVGGPKWDGAPRRPEAGLLALREALGVFANLRPMRVLPGMETLGPLKPEIARGADILIVRELTGGAYFGRREEGRARARDEIVYAREEVERVARVAFEAARGRRGRVASVDKANVLATSRLWRAAASELHEREYPDVALEHVLVDAMAMKLVLAPASFDVILTENMFGDILSDEASVIAGSIGLSPSASLGGAVGLYEPIHGSAPDIAGQDKANPAGAILSAAMLARFSLGTEHMARDIEQAVEEAIASGARTADLGGTLGCRAFTQAVLERLG</sequence>
<dbReference type="GO" id="GO:0051287">
    <property type="term" value="F:NAD binding"/>
    <property type="evidence" value="ECO:0007669"/>
    <property type="project" value="InterPro"/>
</dbReference>
<keyword evidence="18" id="KW-1185">Reference proteome</keyword>
<evidence type="ECO:0000256" key="4">
    <source>
        <dbReference type="ARBA" id="ARBA00008319"/>
    </source>
</evidence>
<comment type="subcellular location">
    <subcellularLocation>
        <location evidence="14">Cytoplasm</location>
    </subcellularLocation>
</comment>
<comment type="similarity">
    <text evidence="4 14">Belongs to the isocitrate and isopropylmalate dehydrogenases family. LeuB type 1 subfamily.</text>
</comment>
<dbReference type="HAMAP" id="MF_01033">
    <property type="entry name" value="LeuB_type1"/>
    <property type="match status" value="1"/>
</dbReference>
<dbReference type="SMART" id="SM01329">
    <property type="entry name" value="Iso_dh"/>
    <property type="match status" value="1"/>
</dbReference>
<comment type="subunit">
    <text evidence="5 14 15">Homodimer.</text>
</comment>
<evidence type="ECO:0000256" key="14">
    <source>
        <dbReference type="HAMAP-Rule" id="MF_01033"/>
    </source>
</evidence>
<dbReference type="EC" id="1.1.1.85" evidence="14"/>
<evidence type="ECO:0000256" key="11">
    <source>
        <dbReference type="ARBA" id="ARBA00023027"/>
    </source>
</evidence>
<keyword evidence="12 14" id="KW-0464">Manganese</keyword>
<dbReference type="GO" id="GO:0003862">
    <property type="term" value="F:3-isopropylmalate dehydrogenase activity"/>
    <property type="evidence" value="ECO:0007669"/>
    <property type="project" value="UniProtKB-UniRule"/>
</dbReference>
<dbReference type="PANTHER" id="PTHR42979:SF1">
    <property type="entry name" value="3-ISOPROPYLMALATE DEHYDROGENASE"/>
    <property type="match status" value="1"/>
</dbReference>
<dbReference type="GO" id="GO:0000287">
    <property type="term" value="F:magnesium ion binding"/>
    <property type="evidence" value="ECO:0007669"/>
    <property type="project" value="InterPro"/>
</dbReference>
<evidence type="ECO:0000313" key="18">
    <source>
        <dbReference type="Proteomes" id="UP000198346"/>
    </source>
</evidence>
<feature type="domain" description="Isopropylmalate dehydrogenase-like" evidence="16">
    <location>
        <begin position="4"/>
        <end position="341"/>
    </location>
</feature>
<feature type="binding site" evidence="14">
    <location>
        <position position="104"/>
    </location>
    <ligand>
        <name>substrate</name>
    </ligand>
</feature>
<keyword evidence="11 14" id="KW-0520">NAD</keyword>
<evidence type="ECO:0000256" key="15">
    <source>
        <dbReference type="RuleBase" id="RU004445"/>
    </source>
</evidence>
<dbReference type="Pfam" id="PF00180">
    <property type="entry name" value="Iso_dh"/>
    <property type="match status" value="1"/>
</dbReference>
<accession>A0A239Q013</accession>
<evidence type="ECO:0000256" key="10">
    <source>
        <dbReference type="ARBA" id="ARBA00023002"/>
    </source>
</evidence>
<feature type="binding site" evidence="14">
    <location>
        <position position="94"/>
    </location>
    <ligand>
        <name>substrate</name>
    </ligand>
</feature>
<evidence type="ECO:0000256" key="6">
    <source>
        <dbReference type="ARBA" id="ARBA00022430"/>
    </source>
</evidence>
<organism evidence="17 18">
    <name type="scientific">Amphiplicatus metriothermophilus</name>
    <dbReference type="NCBI Taxonomy" id="1519374"/>
    <lineage>
        <taxon>Bacteria</taxon>
        <taxon>Pseudomonadati</taxon>
        <taxon>Pseudomonadota</taxon>
        <taxon>Alphaproteobacteria</taxon>
        <taxon>Parvularculales</taxon>
        <taxon>Parvularculaceae</taxon>
        <taxon>Amphiplicatus</taxon>
    </lineage>
</organism>
<feature type="site" description="Important for catalysis" evidence="14">
    <location>
        <position position="184"/>
    </location>
</feature>
<dbReference type="GO" id="GO:0005829">
    <property type="term" value="C:cytosol"/>
    <property type="evidence" value="ECO:0007669"/>
    <property type="project" value="TreeGrafter"/>
</dbReference>
<evidence type="ECO:0000256" key="1">
    <source>
        <dbReference type="ARBA" id="ARBA00000624"/>
    </source>
</evidence>
<evidence type="ECO:0000256" key="7">
    <source>
        <dbReference type="ARBA" id="ARBA00022605"/>
    </source>
</evidence>
<comment type="pathway">
    <text evidence="3 14 15">Amino-acid biosynthesis; L-leucine biosynthesis; L-leucine from 3-methyl-2-oxobutanoate: step 3/4.</text>
</comment>
<keyword evidence="10 14" id="KW-0560">Oxidoreductase</keyword>
<feature type="binding site" evidence="14">
    <location>
        <position position="132"/>
    </location>
    <ligand>
        <name>substrate</name>
    </ligand>
</feature>
<dbReference type="FunFam" id="3.40.718.10:FF:000006">
    <property type="entry name" value="3-isopropylmalate dehydrogenase"/>
    <property type="match status" value="1"/>
</dbReference>
<dbReference type="NCBIfam" id="TIGR00169">
    <property type="entry name" value="leuB"/>
    <property type="match status" value="1"/>
</dbReference>
<keyword evidence="7 14" id="KW-0028">Amino-acid biosynthesis</keyword>
<gene>
    <name evidence="14" type="primary">leuB</name>
    <name evidence="17" type="ORF">SAMN06297382_2637</name>
</gene>
<protein>
    <recommendedName>
        <fullName evidence="14">3-isopropylmalate dehydrogenase</fullName>
        <ecNumber evidence="14">1.1.1.85</ecNumber>
    </recommendedName>
    <alternativeName>
        <fullName evidence="14">3-IPM-DH</fullName>
    </alternativeName>
    <alternativeName>
        <fullName evidence="14">Beta-IPM dehydrogenase</fullName>
        <shortName evidence="14">IMDH</shortName>
    </alternativeName>
</protein>
<feature type="site" description="Important for catalysis" evidence="14">
    <location>
        <position position="139"/>
    </location>
</feature>
<dbReference type="SUPFAM" id="SSF53659">
    <property type="entry name" value="Isocitrate/Isopropylmalate dehydrogenase-like"/>
    <property type="match status" value="1"/>
</dbReference>
<feature type="binding site" evidence="14">
    <location>
        <position position="241"/>
    </location>
    <ligand>
        <name>Mg(2+)</name>
        <dbReference type="ChEBI" id="CHEBI:18420"/>
    </ligand>
</feature>
<evidence type="ECO:0000313" key="17">
    <source>
        <dbReference type="EMBL" id="SNT75257.1"/>
    </source>
</evidence>
<evidence type="ECO:0000259" key="16">
    <source>
        <dbReference type="SMART" id="SM01329"/>
    </source>
</evidence>
<evidence type="ECO:0000256" key="9">
    <source>
        <dbReference type="ARBA" id="ARBA00022842"/>
    </source>
</evidence>
<evidence type="ECO:0000256" key="2">
    <source>
        <dbReference type="ARBA" id="ARBA00001936"/>
    </source>
</evidence>
<keyword evidence="9 14" id="KW-0460">Magnesium</keyword>
<feature type="binding site" evidence="14">
    <location>
        <begin position="274"/>
        <end position="286"/>
    </location>
    <ligand>
        <name>NAD(+)</name>
        <dbReference type="ChEBI" id="CHEBI:57540"/>
    </ligand>
</feature>
<dbReference type="GO" id="GO:0009098">
    <property type="term" value="P:L-leucine biosynthetic process"/>
    <property type="evidence" value="ECO:0007669"/>
    <property type="project" value="UniProtKB-UniRule"/>
</dbReference>
<comment type="catalytic activity">
    <reaction evidence="1 14 15">
        <text>(2R,3S)-3-isopropylmalate + NAD(+) = 4-methyl-2-oxopentanoate + CO2 + NADH</text>
        <dbReference type="Rhea" id="RHEA:32271"/>
        <dbReference type="ChEBI" id="CHEBI:16526"/>
        <dbReference type="ChEBI" id="CHEBI:17865"/>
        <dbReference type="ChEBI" id="CHEBI:35121"/>
        <dbReference type="ChEBI" id="CHEBI:57540"/>
        <dbReference type="ChEBI" id="CHEBI:57945"/>
        <dbReference type="EC" id="1.1.1.85"/>
    </reaction>
</comment>
<dbReference type="InterPro" id="IPR004429">
    <property type="entry name" value="Isopropylmalate_DH"/>
</dbReference>
<proteinExistence type="inferred from homology"/>
<evidence type="ECO:0000256" key="3">
    <source>
        <dbReference type="ARBA" id="ARBA00004762"/>
    </source>
</evidence>
<dbReference type="Proteomes" id="UP000198346">
    <property type="component" value="Unassembled WGS sequence"/>
</dbReference>
<dbReference type="AlphaFoldDB" id="A0A239Q013"/>
<dbReference type="InterPro" id="IPR019818">
    <property type="entry name" value="IsoCit/isopropylmalate_DH_CS"/>
</dbReference>
<comment type="cofactor">
    <cofactor evidence="14 15">
        <name>Mg(2+)</name>
        <dbReference type="ChEBI" id="CHEBI:18420"/>
    </cofactor>
    <cofactor evidence="14 15">
        <name>Mn(2+)</name>
        <dbReference type="ChEBI" id="CHEBI:29035"/>
    </cofactor>
    <text evidence="14 15">Binds 1 Mg(2+) or Mn(2+) ion per subunit.</text>
</comment>
<comment type="caution">
    <text evidence="14">Lacks conserved residue(s) required for the propagation of feature annotation.</text>
</comment>
<dbReference type="UniPathway" id="UPA00048">
    <property type="reaction ID" value="UER00072"/>
</dbReference>